<evidence type="ECO:0000313" key="1">
    <source>
        <dbReference type="EMBL" id="KJV54766.1"/>
    </source>
</evidence>
<dbReference type="EMBL" id="LANP01000017">
    <property type="protein sequence ID" value="KJV55777.1"/>
    <property type="molecule type" value="Genomic_DNA"/>
</dbReference>
<evidence type="ECO:0000313" key="3">
    <source>
        <dbReference type="Proteomes" id="UP000033616"/>
    </source>
</evidence>
<evidence type="ECO:0000313" key="2">
    <source>
        <dbReference type="EMBL" id="KJV55777.1"/>
    </source>
</evidence>
<reference evidence="2 3" key="1">
    <citation type="submission" date="2015-02" db="EMBL/GenBank/DDBJ databases">
        <title>Genome Sequencing of Rickettsiales.</title>
        <authorList>
            <person name="Daugherty S.C."/>
            <person name="Su Q."/>
            <person name="Abolude K."/>
            <person name="Beier-Sexton M."/>
            <person name="Carlyon J.A."/>
            <person name="Carter R."/>
            <person name="Day N.P."/>
            <person name="Dumler S.J."/>
            <person name="Dyachenko V."/>
            <person name="Godinez A."/>
            <person name="Kurtti T.J."/>
            <person name="Lichay M."/>
            <person name="Mullins K.E."/>
            <person name="Ott S."/>
            <person name="Pappas-Brown V."/>
            <person name="Paris D.H."/>
            <person name="Patel P."/>
            <person name="Richards A.L."/>
            <person name="Sadzewicz L."/>
            <person name="Sears K."/>
            <person name="Seidman D."/>
            <person name="Sengamalay N."/>
            <person name="Stenos J."/>
            <person name="Tallon L.J."/>
            <person name="Vincent G."/>
            <person name="Fraser C.M."/>
            <person name="Munderloh U."/>
            <person name="Dunning-Hotopp J.C."/>
        </authorList>
    </citation>
    <scope>NUCLEOTIDE SEQUENCE [LARGE SCALE GENOMIC DNA]</scope>
    <source>
        <strain evidence="2 3">Fuller</strain>
    </source>
</reference>
<name>A0A0F3MJY5_9RICK</name>
<gene>
    <name evidence="2" type="ORF">OCHUTO_0717</name>
    <name evidence="1" type="ORF">OCHUTO_1066</name>
</gene>
<proteinExistence type="predicted"/>
<comment type="caution">
    <text evidence="2">The sequence shown here is derived from an EMBL/GenBank/DDBJ whole genome shotgun (WGS) entry which is preliminary data.</text>
</comment>
<organism evidence="2 3">
    <name type="scientific">Orientia chuto str. Dubai</name>
    <dbReference type="NCBI Taxonomy" id="1359168"/>
    <lineage>
        <taxon>Bacteria</taxon>
        <taxon>Pseudomonadati</taxon>
        <taxon>Pseudomonadota</taxon>
        <taxon>Alphaproteobacteria</taxon>
        <taxon>Rickettsiales</taxon>
        <taxon>Rickettsiaceae</taxon>
        <taxon>Rickettsieae</taxon>
        <taxon>Orientia</taxon>
    </lineage>
</organism>
<protein>
    <submittedName>
        <fullName evidence="2">Uncharacterized protein</fullName>
    </submittedName>
</protein>
<dbReference type="AlphaFoldDB" id="A0A0F3MJY5"/>
<keyword evidence="3" id="KW-1185">Reference proteome</keyword>
<dbReference type="EMBL" id="LANP01000036">
    <property type="protein sequence ID" value="KJV54766.1"/>
    <property type="molecule type" value="Genomic_DNA"/>
</dbReference>
<dbReference type="PATRIC" id="fig|1359168.3.peg.340"/>
<accession>A0A0F3MJY5</accession>
<dbReference type="Proteomes" id="UP000033616">
    <property type="component" value="Unassembled WGS sequence"/>
</dbReference>
<sequence length="29" mass="3488">MCHTLVKKVESHIQSKEEEKLIFVNFRTL</sequence>